<dbReference type="EMBL" id="AGNL01027501">
    <property type="protein sequence ID" value="EJK57645.1"/>
    <property type="molecule type" value="Genomic_DNA"/>
</dbReference>
<organism evidence="1 2">
    <name type="scientific">Thalassiosira oceanica</name>
    <name type="common">Marine diatom</name>
    <dbReference type="NCBI Taxonomy" id="159749"/>
    <lineage>
        <taxon>Eukaryota</taxon>
        <taxon>Sar</taxon>
        <taxon>Stramenopiles</taxon>
        <taxon>Ochrophyta</taxon>
        <taxon>Bacillariophyta</taxon>
        <taxon>Coscinodiscophyceae</taxon>
        <taxon>Thalassiosirophycidae</taxon>
        <taxon>Thalassiosirales</taxon>
        <taxon>Thalassiosiraceae</taxon>
        <taxon>Thalassiosira</taxon>
    </lineage>
</organism>
<name>K0RXH6_THAOC</name>
<reference evidence="1 2" key="1">
    <citation type="journal article" date="2012" name="Genome Biol.">
        <title>Genome and low-iron response of an oceanic diatom adapted to chronic iron limitation.</title>
        <authorList>
            <person name="Lommer M."/>
            <person name="Specht M."/>
            <person name="Roy A.S."/>
            <person name="Kraemer L."/>
            <person name="Andreson R."/>
            <person name="Gutowska M.A."/>
            <person name="Wolf J."/>
            <person name="Bergner S.V."/>
            <person name="Schilhabel M.B."/>
            <person name="Klostermeier U.C."/>
            <person name="Beiko R.G."/>
            <person name="Rosenstiel P."/>
            <person name="Hippler M."/>
            <person name="Laroche J."/>
        </authorList>
    </citation>
    <scope>NUCLEOTIDE SEQUENCE [LARGE SCALE GENOMIC DNA]</scope>
    <source>
        <strain evidence="1 2">CCMP1005</strain>
    </source>
</reference>
<sequence length="60" mass="6819">GFLELLVNWSEDDDGWLMGFWEQQKQEYLKNNPSHAGMFIGDNEEAELDVGTKNDDGTAI</sequence>
<proteinExistence type="predicted"/>
<keyword evidence="2" id="KW-1185">Reference proteome</keyword>
<protein>
    <submittedName>
        <fullName evidence="1">Uncharacterized protein</fullName>
    </submittedName>
</protein>
<comment type="caution">
    <text evidence="1">The sequence shown here is derived from an EMBL/GenBank/DDBJ whole genome shotgun (WGS) entry which is preliminary data.</text>
</comment>
<gene>
    <name evidence="1" type="ORF">THAOC_22286</name>
</gene>
<accession>K0RXH6</accession>
<dbReference type="Proteomes" id="UP000266841">
    <property type="component" value="Unassembled WGS sequence"/>
</dbReference>
<dbReference type="AlphaFoldDB" id="K0RXH6"/>
<evidence type="ECO:0000313" key="1">
    <source>
        <dbReference type="EMBL" id="EJK57645.1"/>
    </source>
</evidence>
<evidence type="ECO:0000313" key="2">
    <source>
        <dbReference type="Proteomes" id="UP000266841"/>
    </source>
</evidence>
<feature type="non-terminal residue" evidence="1">
    <location>
        <position position="1"/>
    </location>
</feature>